<dbReference type="Proteomes" id="UP000198906">
    <property type="component" value="Unassembled WGS sequence"/>
</dbReference>
<dbReference type="STRING" id="47866.GA0074694_2514"/>
<evidence type="ECO:0000313" key="2">
    <source>
        <dbReference type="EMBL" id="SCL18931.1"/>
    </source>
</evidence>
<keyword evidence="1" id="KW-0472">Membrane</keyword>
<dbReference type="InterPro" id="IPR036689">
    <property type="entry name" value="ESAT-6-like_sf"/>
</dbReference>
<dbReference type="AlphaFoldDB" id="A0A1C6RP14"/>
<dbReference type="SUPFAM" id="SSF140453">
    <property type="entry name" value="EsxAB dimer-like"/>
    <property type="match status" value="1"/>
</dbReference>
<organism evidence="2 3">
    <name type="scientific">Micromonospora inyonensis</name>
    <dbReference type="NCBI Taxonomy" id="47866"/>
    <lineage>
        <taxon>Bacteria</taxon>
        <taxon>Bacillati</taxon>
        <taxon>Actinomycetota</taxon>
        <taxon>Actinomycetes</taxon>
        <taxon>Micromonosporales</taxon>
        <taxon>Micromonosporaceae</taxon>
        <taxon>Micromonospora</taxon>
    </lineage>
</organism>
<dbReference type="RefSeq" id="WP_091457229.1">
    <property type="nucleotide sequence ID" value="NZ_FMHU01000001.1"/>
</dbReference>
<gene>
    <name evidence="2" type="ORF">GA0074694_2514</name>
</gene>
<evidence type="ECO:0000256" key="1">
    <source>
        <dbReference type="SAM" id="Phobius"/>
    </source>
</evidence>
<evidence type="ECO:0000313" key="3">
    <source>
        <dbReference type="Proteomes" id="UP000198906"/>
    </source>
</evidence>
<feature type="transmembrane region" description="Helical" evidence="1">
    <location>
        <begin position="119"/>
        <end position="142"/>
    </location>
</feature>
<proteinExistence type="predicted"/>
<reference evidence="3" key="1">
    <citation type="submission" date="2016-06" db="EMBL/GenBank/DDBJ databases">
        <authorList>
            <person name="Varghese N."/>
        </authorList>
    </citation>
    <scope>NUCLEOTIDE SEQUENCE [LARGE SCALE GENOMIC DNA]</scope>
    <source>
        <strain evidence="3">DSM 46123</strain>
    </source>
</reference>
<keyword evidence="1" id="KW-0812">Transmembrane</keyword>
<feature type="transmembrane region" description="Helical" evidence="1">
    <location>
        <begin position="162"/>
        <end position="187"/>
    </location>
</feature>
<keyword evidence="3" id="KW-1185">Reference proteome</keyword>
<dbReference type="Gene3D" id="1.10.287.1060">
    <property type="entry name" value="ESAT-6-like"/>
    <property type="match status" value="1"/>
</dbReference>
<sequence>MVSVVNAVMFAAVKTAVEANAKIAKTAVIAVIAVGTMAANPNDMSDAAASWKEIANDLGTFATHLDNALGKGDDWTADDKDAFADSLTNFKGEIEQFRTAASDIASTLDTVSNAYMVSFVALLAFAGACLVILIGLVVLLFIPYTSAAARVMIEMVGLTLAALSAKVAVLLGGLITAVAAMLAAVAYGKINLDSKSGSIPTAPDFEQIRIDYEAPRRFEVQGG</sequence>
<accession>A0A1C6RP14</accession>
<dbReference type="EMBL" id="FMHU01000001">
    <property type="protein sequence ID" value="SCL18931.1"/>
    <property type="molecule type" value="Genomic_DNA"/>
</dbReference>
<name>A0A1C6RP14_9ACTN</name>
<protein>
    <submittedName>
        <fullName evidence="2">Uncharacterized protein</fullName>
    </submittedName>
</protein>
<keyword evidence="1" id="KW-1133">Transmembrane helix</keyword>